<protein>
    <submittedName>
        <fullName evidence="1">Uncharacterized protein</fullName>
    </submittedName>
</protein>
<dbReference type="Proteomes" id="UP001159641">
    <property type="component" value="Unassembled WGS sequence"/>
</dbReference>
<reference evidence="1 2" key="1">
    <citation type="submission" date="2022-11" db="EMBL/GenBank/DDBJ databases">
        <title>Whole genome sequence of Eschrichtius robustus ER-17-0199.</title>
        <authorList>
            <person name="Bruniche-Olsen A."/>
            <person name="Black A.N."/>
            <person name="Fields C.J."/>
            <person name="Walden K."/>
            <person name="Dewoody J.A."/>
        </authorList>
    </citation>
    <scope>NUCLEOTIDE SEQUENCE [LARGE SCALE GENOMIC DNA]</scope>
    <source>
        <strain evidence="1">ER-17-0199</strain>
        <tissue evidence="1">Blubber</tissue>
    </source>
</reference>
<dbReference type="AlphaFoldDB" id="A0AB34GKM5"/>
<organism evidence="1 2">
    <name type="scientific">Eschrichtius robustus</name>
    <name type="common">California gray whale</name>
    <name type="synonym">Eschrichtius gibbosus</name>
    <dbReference type="NCBI Taxonomy" id="9764"/>
    <lineage>
        <taxon>Eukaryota</taxon>
        <taxon>Metazoa</taxon>
        <taxon>Chordata</taxon>
        <taxon>Craniata</taxon>
        <taxon>Vertebrata</taxon>
        <taxon>Euteleostomi</taxon>
        <taxon>Mammalia</taxon>
        <taxon>Eutheria</taxon>
        <taxon>Laurasiatheria</taxon>
        <taxon>Artiodactyla</taxon>
        <taxon>Whippomorpha</taxon>
        <taxon>Cetacea</taxon>
        <taxon>Mysticeti</taxon>
        <taxon>Eschrichtiidae</taxon>
        <taxon>Eschrichtius</taxon>
    </lineage>
</organism>
<evidence type="ECO:0000313" key="1">
    <source>
        <dbReference type="EMBL" id="KAJ8779787.1"/>
    </source>
</evidence>
<keyword evidence="2" id="KW-1185">Reference proteome</keyword>
<evidence type="ECO:0000313" key="2">
    <source>
        <dbReference type="Proteomes" id="UP001159641"/>
    </source>
</evidence>
<name>A0AB34GKM5_ESCRO</name>
<dbReference type="EMBL" id="JAIQCJ010002212">
    <property type="protein sequence ID" value="KAJ8779787.1"/>
    <property type="molecule type" value="Genomic_DNA"/>
</dbReference>
<accession>A0AB34GKM5</accession>
<comment type="caution">
    <text evidence="1">The sequence shown here is derived from an EMBL/GenBank/DDBJ whole genome shotgun (WGS) entry which is preliminary data.</text>
</comment>
<sequence length="73" mass="8372">MQGTRVQALVREDPTCRGATKPVRHNYGACALEPTRHNHRAQVPQLLKPAHLEPMLHNKRSHHNEKPVHCNKE</sequence>
<proteinExistence type="predicted"/>
<gene>
    <name evidence="1" type="ORF">J1605_012274</name>
</gene>